<dbReference type="InterPro" id="IPR036179">
    <property type="entry name" value="Ig-like_dom_sf"/>
</dbReference>
<keyword evidence="8" id="KW-1015">Disulfide bond</keyword>
<dbReference type="Pfam" id="PF13855">
    <property type="entry name" value="LRR_8"/>
    <property type="match status" value="3"/>
</dbReference>
<keyword evidence="4 12" id="KW-0732">Signal</keyword>
<keyword evidence="7 11" id="KW-0472">Membrane</keyword>
<dbReference type="FunFam" id="3.80.10.10:FF:000074">
    <property type="entry name" value="Leucine-rich repeat neuronal protein 1"/>
    <property type="match status" value="1"/>
</dbReference>
<keyword evidence="3 11" id="KW-0812">Transmembrane</keyword>
<dbReference type="Pfam" id="PF01463">
    <property type="entry name" value="LRRCT"/>
    <property type="match status" value="1"/>
</dbReference>
<dbReference type="SMART" id="SM00082">
    <property type="entry name" value="LRRCT"/>
    <property type="match status" value="1"/>
</dbReference>
<keyword evidence="9" id="KW-0325">Glycoprotein</keyword>
<keyword evidence="2" id="KW-0433">Leucine-rich repeat</keyword>
<dbReference type="PANTHER" id="PTHR24366">
    <property type="entry name" value="IG(IMMUNOGLOBULIN) AND LRR(LEUCINE RICH REPEAT) DOMAINS"/>
    <property type="match status" value="1"/>
</dbReference>
<protein>
    <submittedName>
        <fullName evidence="15">Leucine rich repeat neuronal 3</fullName>
    </submittedName>
</protein>
<dbReference type="Ensembl" id="ENSECRT00000002711.1">
    <property type="protein sequence ID" value="ENSECRP00000002670.1"/>
    <property type="gene ID" value="ENSECRG00000001825.1"/>
</dbReference>
<reference evidence="15" key="2">
    <citation type="submission" date="2025-08" db="UniProtKB">
        <authorList>
            <consortium name="Ensembl"/>
        </authorList>
    </citation>
    <scope>IDENTIFICATION</scope>
</reference>
<comment type="subcellular location">
    <subcellularLocation>
        <location evidence="1">Membrane</location>
        <topology evidence="1">Single-pass type I membrane protein</topology>
    </subcellularLocation>
</comment>
<organism evidence="15 16">
    <name type="scientific">Erpetoichthys calabaricus</name>
    <name type="common">Rope fish</name>
    <name type="synonym">Calamoichthys calabaricus</name>
    <dbReference type="NCBI Taxonomy" id="27687"/>
    <lineage>
        <taxon>Eukaryota</taxon>
        <taxon>Metazoa</taxon>
        <taxon>Chordata</taxon>
        <taxon>Craniata</taxon>
        <taxon>Vertebrata</taxon>
        <taxon>Euteleostomi</taxon>
        <taxon>Actinopterygii</taxon>
        <taxon>Polypteriformes</taxon>
        <taxon>Polypteridae</taxon>
        <taxon>Erpetoichthys</taxon>
    </lineage>
</organism>
<evidence type="ECO:0000256" key="8">
    <source>
        <dbReference type="ARBA" id="ARBA00023157"/>
    </source>
</evidence>
<evidence type="ECO:0000256" key="1">
    <source>
        <dbReference type="ARBA" id="ARBA00004479"/>
    </source>
</evidence>
<dbReference type="InterPro" id="IPR001611">
    <property type="entry name" value="Leu-rich_rpt"/>
</dbReference>
<dbReference type="PANTHER" id="PTHR24366:SF73">
    <property type="entry name" value="LEUCINE-RICH REPEAT NEURONAL 3A"/>
    <property type="match status" value="1"/>
</dbReference>
<keyword evidence="5" id="KW-0677">Repeat</keyword>
<evidence type="ECO:0000256" key="3">
    <source>
        <dbReference type="ARBA" id="ARBA00022692"/>
    </source>
</evidence>
<dbReference type="AlphaFoldDB" id="A0A8C4X3T0"/>
<dbReference type="SUPFAM" id="SSF48726">
    <property type="entry name" value="Immunoglobulin"/>
    <property type="match status" value="1"/>
</dbReference>
<feature type="domain" description="Ig-like" evidence="13">
    <location>
        <begin position="421"/>
        <end position="514"/>
    </location>
</feature>
<reference evidence="15" key="3">
    <citation type="submission" date="2025-09" db="UniProtKB">
        <authorList>
            <consortium name="Ensembl"/>
        </authorList>
    </citation>
    <scope>IDENTIFICATION</scope>
</reference>
<dbReference type="Gene3D" id="2.60.40.10">
    <property type="entry name" value="Immunoglobulins"/>
    <property type="match status" value="2"/>
</dbReference>
<dbReference type="CDD" id="cd00063">
    <property type="entry name" value="FN3"/>
    <property type="match status" value="1"/>
</dbReference>
<dbReference type="SUPFAM" id="SSF52058">
    <property type="entry name" value="L domain-like"/>
    <property type="match status" value="1"/>
</dbReference>
<dbReference type="InterPro" id="IPR003591">
    <property type="entry name" value="Leu-rich_rpt_typical-subtyp"/>
</dbReference>
<evidence type="ECO:0000256" key="7">
    <source>
        <dbReference type="ARBA" id="ARBA00023136"/>
    </source>
</evidence>
<feature type="transmembrane region" description="Helical" evidence="11">
    <location>
        <begin position="628"/>
        <end position="651"/>
    </location>
</feature>
<dbReference type="InterPro" id="IPR013783">
    <property type="entry name" value="Ig-like_fold"/>
</dbReference>
<evidence type="ECO:0000313" key="16">
    <source>
        <dbReference type="Proteomes" id="UP000694620"/>
    </source>
</evidence>
<dbReference type="SMART" id="SM00369">
    <property type="entry name" value="LRR_TYP"/>
    <property type="match status" value="9"/>
</dbReference>
<evidence type="ECO:0000256" key="4">
    <source>
        <dbReference type="ARBA" id="ARBA00022729"/>
    </source>
</evidence>
<evidence type="ECO:0000259" key="14">
    <source>
        <dbReference type="PROSITE" id="PS50853"/>
    </source>
</evidence>
<sequence>MRDTSFTIHFLAGLAMAALINAVEKKIDCPELCICEIRPWFSPKSIYMEAPTVDCNDLGLFVLPEKLPADTQVLLLQTNNITKIEKSVDYLSNITEIDLSQNNISSTRDINLGQLLQLLALHLEENKLNKLPDNCLPALSNLQELYINHNLISAIAPGAFVGLRNLLRLHLNSNRLQMINSKWFEAIPKLEILKIGENPIIRIQDMNFKPLINLRSLVLARANLTEIPDYALVGLDSLESISFYDNLFVKVPHIALQQVHSLKFLDLNKNPLERIQRGDFRDMMHLKELGINNMPELVSIDSFALSNLPELTKIEATNNPRLSFIHPNAFYKLPRLETLMLNSNALSALYRITIESLPNLREISMHSNPIRCDCVIRWINMNKTAVRFMEPDSLFCSEPPELQGQQVRQVHFREMMEICLPLIAPESFPLQINTNNESSVSLHCRAFAEPEPEIYWIIPSGHKILPNTVSDKYYMHPEGTFEIYGITEHEAGLYTCVAHNLVGADLKSVLIKVDGSFPPSDNGSLNVKVKNVQAHSVLLSWKVSQNQFASNIKWSTTMKVNSPTIAYTARVPSDVKIYNLTHLNPLTEYEICVDVPNIQKQNFKKCVNVTTTGLDLAVQMKGKWNHNALIATLGAIMGVTFLASLLLYVVLKSNCIFGSRYLRNQQSNKSTVSIDNTTYSPLTNLWVSRKEAGAAVEVKATVIDISNNFL</sequence>
<proteinExistence type="predicted"/>
<feature type="signal peptide" evidence="12">
    <location>
        <begin position="1"/>
        <end position="22"/>
    </location>
</feature>
<evidence type="ECO:0000256" key="9">
    <source>
        <dbReference type="ARBA" id="ARBA00023180"/>
    </source>
</evidence>
<dbReference type="SUPFAM" id="SSF49265">
    <property type="entry name" value="Fibronectin type III"/>
    <property type="match status" value="1"/>
</dbReference>
<keyword evidence="6 11" id="KW-1133">Transmembrane helix</keyword>
<dbReference type="GeneTree" id="ENSGT00940000160513"/>
<dbReference type="Proteomes" id="UP000694620">
    <property type="component" value="Chromosome 1"/>
</dbReference>
<dbReference type="FunFam" id="3.80.10.10:FF:000056">
    <property type="entry name" value="Leucine-rich repeat neuronal protein 1"/>
    <property type="match status" value="1"/>
</dbReference>
<dbReference type="SMART" id="SM00408">
    <property type="entry name" value="IGc2"/>
    <property type="match status" value="1"/>
</dbReference>
<evidence type="ECO:0000256" key="11">
    <source>
        <dbReference type="SAM" id="Phobius"/>
    </source>
</evidence>
<keyword evidence="16" id="KW-1185">Reference proteome</keyword>
<evidence type="ECO:0000256" key="2">
    <source>
        <dbReference type="ARBA" id="ARBA00022614"/>
    </source>
</evidence>
<keyword evidence="10" id="KW-0393">Immunoglobulin domain</keyword>
<evidence type="ECO:0000256" key="5">
    <source>
        <dbReference type="ARBA" id="ARBA00022737"/>
    </source>
</evidence>
<dbReference type="InterPro" id="IPR032675">
    <property type="entry name" value="LRR_dom_sf"/>
</dbReference>
<reference evidence="15" key="1">
    <citation type="submission" date="2021-06" db="EMBL/GenBank/DDBJ databases">
        <authorList>
            <consortium name="Wellcome Sanger Institute Data Sharing"/>
        </authorList>
    </citation>
    <scope>NUCLEOTIDE SEQUENCE [LARGE SCALE GENOMIC DNA]</scope>
</reference>
<feature type="chain" id="PRO_5034436058" evidence="12">
    <location>
        <begin position="23"/>
        <end position="710"/>
    </location>
</feature>
<dbReference type="InterPro" id="IPR003599">
    <property type="entry name" value="Ig_sub"/>
</dbReference>
<dbReference type="InterPro" id="IPR003961">
    <property type="entry name" value="FN3_dom"/>
</dbReference>
<evidence type="ECO:0000256" key="12">
    <source>
        <dbReference type="SAM" id="SignalP"/>
    </source>
</evidence>
<dbReference type="PROSITE" id="PS50853">
    <property type="entry name" value="FN3"/>
    <property type="match status" value="1"/>
</dbReference>
<gene>
    <name evidence="15" type="primary">LRRN3</name>
    <name evidence="15" type="synonym">LOC114658982</name>
</gene>
<dbReference type="FunFam" id="2.60.40.10:FF:000481">
    <property type="entry name" value="Leucine-rich repeat neuronal protein 1"/>
    <property type="match status" value="1"/>
</dbReference>
<dbReference type="InterPro" id="IPR007110">
    <property type="entry name" value="Ig-like_dom"/>
</dbReference>
<accession>A0A8C4X3T0</accession>
<evidence type="ECO:0000259" key="13">
    <source>
        <dbReference type="PROSITE" id="PS50835"/>
    </source>
</evidence>
<dbReference type="GO" id="GO:0016020">
    <property type="term" value="C:membrane"/>
    <property type="evidence" value="ECO:0007669"/>
    <property type="project" value="UniProtKB-SubCell"/>
</dbReference>
<evidence type="ECO:0000313" key="15">
    <source>
        <dbReference type="Ensembl" id="ENSECRP00000002670.1"/>
    </source>
</evidence>
<dbReference type="SMART" id="SM00409">
    <property type="entry name" value="IG"/>
    <property type="match status" value="1"/>
</dbReference>
<dbReference type="Pfam" id="PF13927">
    <property type="entry name" value="Ig_3"/>
    <property type="match status" value="1"/>
</dbReference>
<feature type="domain" description="Fibronectin type-III" evidence="14">
    <location>
        <begin position="523"/>
        <end position="615"/>
    </location>
</feature>
<dbReference type="InterPro" id="IPR000483">
    <property type="entry name" value="Cys-rich_flank_reg_C"/>
</dbReference>
<dbReference type="Gene3D" id="3.80.10.10">
    <property type="entry name" value="Ribonuclease Inhibitor"/>
    <property type="match status" value="3"/>
</dbReference>
<dbReference type="FunFam" id="2.60.40.10:FF:000355">
    <property type="entry name" value="Leucine-rich repeat neuronal protein 1"/>
    <property type="match status" value="1"/>
</dbReference>
<dbReference type="InterPro" id="IPR036116">
    <property type="entry name" value="FN3_sf"/>
</dbReference>
<dbReference type="PROSITE" id="PS50835">
    <property type="entry name" value="IG_LIKE"/>
    <property type="match status" value="1"/>
</dbReference>
<name>A0A8C4X3T0_ERPCA</name>
<evidence type="ECO:0000256" key="6">
    <source>
        <dbReference type="ARBA" id="ARBA00022989"/>
    </source>
</evidence>
<evidence type="ECO:0000256" key="10">
    <source>
        <dbReference type="ARBA" id="ARBA00023319"/>
    </source>
</evidence>
<dbReference type="InterPro" id="IPR003598">
    <property type="entry name" value="Ig_sub2"/>
</dbReference>